<evidence type="ECO:0000313" key="9">
    <source>
        <dbReference type="EMBL" id="RCK50949.1"/>
    </source>
</evidence>
<reference evidence="9 12" key="1">
    <citation type="submission" date="2014-07" db="EMBL/GenBank/DDBJ databases">
        <title>Draft genome sequence of Thalassospira xiamenensis IB13.</title>
        <authorList>
            <person name="Lai Q."/>
            <person name="Shao Z."/>
        </authorList>
    </citation>
    <scope>NUCLEOTIDE SEQUENCE [LARGE SCALE GENOMIC DNA]</scope>
    <source>
        <strain evidence="9 12">IB13</strain>
    </source>
</reference>
<dbReference type="InterPro" id="IPR005835">
    <property type="entry name" value="NTP_transferase_dom"/>
</dbReference>
<proteinExistence type="inferred from homology"/>
<protein>
    <recommendedName>
        <fullName evidence="3 7">UTP--glucose-1-phosphate uridylyltransferase</fullName>
        <ecNumber evidence="2 7">2.7.7.9</ecNumber>
    </recommendedName>
    <alternativeName>
        <fullName evidence="7">UDP-glucose pyrophosphorylase</fullName>
    </alternativeName>
</protein>
<dbReference type="PANTHER" id="PTHR43197">
    <property type="entry name" value="UTP--GLUCOSE-1-PHOSPHATE URIDYLYLTRANSFERASE"/>
    <property type="match status" value="1"/>
</dbReference>
<dbReference type="Pfam" id="PF00483">
    <property type="entry name" value="NTP_transferase"/>
    <property type="match status" value="1"/>
</dbReference>
<dbReference type="Proteomes" id="UP000252266">
    <property type="component" value="Unassembled WGS sequence"/>
</dbReference>
<comment type="similarity">
    <text evidence="1 7">Belongs to the UDPGP type 2 family.</text>
</comment>
<dbReference type="GO" id="GO:0003983">
    <property type="term" value="F:UTP:glucose-1-phosphate uridylyltransferase activity"/>
    <property type="evidence" value="ECO:0007669"/>
    <property type="project" value="UniProtKB-EC"/>
</dbReference>
<dbReference type="CDD" id="cd02541">
    <property type="entry name" value="UGPase_prokaryotic"/>
    <property type="match status" value="1"/>
</dbReference>
<name>A0A154KVB7_9PROT</name>
<feature type="domain" description="Nucleotidyl transferase" evidence="8">
    <location>
        <begin position="12"/>
        <end position="268"/>
    </location>
</feature>
<evidence type="ECO:0000256" key="1">
    <source>
        <dbReference type="ARBA" id="ARBA00006890"/>
    </source>
</evidence>
<dbReference type="PANTHER" id="PTHR43197:SF1">
    <property type="entry name" value="UTP--GLUCOSE-1-PHOSPHATE URIDYLYLTRANSFERASE"/>
    <property type="match status" value="1"/>
</dbReference>
<keyword evidence="4 7" id="KW-0808">Transferase</keyword>
<dbReference type="EC" id="2.7.7.9" evidence="2 7"/>
<sequence>MSKRIKKAVFPVAGMGTRFLPATKAMPKEMLPVVDKPLIQYAVEEAIAAGIEEFIFVTGRGKTAIEDHFDRSAELEAILMERGKHDALETSLAMIPENGRVTYTRQGNPLGLGHAVLCAKSLVGDEPFVVLLADDLIQSNVPCMKQMVESYGRTGGNMVAVMDVPREETQRYGVLEVEGTNGRLVSACGMVEKPKPEDAPSTLSAIGRYILDPGIFDTLENIPRGAGNEIQLTDALAAMIGKVPFYGYRFEGRRFDCGNKIGFLKATMSFALAREDMRDDVRNLIHEFAEGEAAE</sequence>
<reference evidence="10 11" key="2">
    <citation type="submission" date="2017-08" db="EMBL/GenBank/DDBJ databases">
        <authorList>
            <person name="de Groot N.N."/>
        </authorList>
    </citation>
    <scope>NUCLEOTIDE SEQUENCE [LARGE SCALE GENOMIC DNA]</scope>
    <source>
        <strain evidence="10 11">USBA 78</strain>
    </source>
</reference>
<evidence type="ECO:0000256" key="3">
    <source>
        <dbReference type="ARBA" id="ARBA00019048"/>
    </source>
</evidence>
<dbReference type="EMBL" id="JPWJ01000004">
    <property type="protein sequence ID" value="RCK50949.1"/>
    <property type="molecule type" value="Genomic_DNA"/>
</dbReference>
<evidence type="ECO:0000259" key="8">
    <source>
        <dbReference type="Pfam" id="PF00483"/>
    </source>
</evidence>
<dbReference type="Proteomes" id="UP000219068">
    <property type="component" value="Unassembled WGS sequence"/>
</dbReference>
<evidence type="ECO:0000256" key="4">
    <source>
        <dbReference type="ARBA" id="ARBA00022679"/>
    </source>
</evidence>
<dbReference type="EMBL" id="OBMM01000004">
    <property type="protein sequence ID" value="SOC23666.1"/>
    <property type="molecule type" value="Genomic_DNA"/>
</dbReference>
<comment type="catalytic activity">
    <reaction evidence="6 7">
        <text>alpha-D-glucose 1-phosphate + UTP + H(+) = UDP-alpha-D-glucose + diphosphate</text>
        <dbReference type="Rhea" id="RHEA:19889"/>
        <dbReference type="ChEBI" id="CHEBI:15378"/>
        <dbReference type="ChEBI" id="CHEBI:33019"/>
        <dbReference type="ChEBI" id="CHEBI:46398"/>
        <dbReference type="ChEBI" id="CHEBI:58601"/>
        <dbReference type="ChEBI" id="CHEBI:58885"/>
        <dbReference type="EC" id="2.7.7.9"/>
    </reaction>
</comment>
<dbReference type="InterPro" id="IPR029044">
    <property type="entry name" value="Nucleotide-diphossugar_trans"/>
</dbReference>
<dbReference type="RefSeq" id="WP_062952076.1">
    <property type="nucleotide sequence ID" value="NZ_JALLPZ010000003.1"/>
</dbReference>
<evidence type="ECO:0000256" key="7">
    <source>
        <dbReference type="RuleBase" id="RU361259"/>
    </source>
</evidence>
<dbReference type="NCBIfam" id="TIGR01099">
    <property type="entry name" value="galU"/>
    <property type="match status" value="1"/>
</dbReference>
<accession>A0A154KVB7</accession>
<evidence type="ECO:0000313" key="11">
    <source>
        <dbReference type="Proteomes" id="UP000219068"/>
    </source>
</evidence>
<dbReference type="Gene3D" id="3.90.550.10">
    <property type="entry name" value="Spore Coat Polysaccharide Biosynthesis Protein SpsA, Chain A"/>
    <property type="match status" value="1"/>
</dbReference>
<keyword evidence="5 7" id="KW-0548">Nucleotidyltransferase</keyword>
<dbReference type="AlphaFoldDB" id="A0A154KVB7"/>
<evidence type="ECO:0000256" key="6">
    <source>
        <dbReference type="ARBA" id="ARBA00048128"/>
    </source>
</evidence>
<dbReference type="GO" id="GO:0006011">
    <property type="term" value="P:UDP-alpha-D-glucose metabolic process"/>
    <property type="evidence" value="ECO:0007669"/>
    <property type="project" value="InterPro"/>
</dbReference>
<evidence type="ECO:0000256" key="2">
    <source>
        <dbReference type="ARBA" id="ARBA00012415"/>
    </source>
</evidence>
<dbReference type="SUPFAM" id="SSF53448">
    <property type="entry name" value="Nucleotide-diphospho-sugar transferases"/>
    <property type="match status" value="1"/>
</dbReference>
<organism evidence="9 12">
    <name type="scientific">Thalassospira xiamenensis</name>
    <dbReference type="NCBI Taxonomy" id="220697"/>
    <lineage>
        <taxon>Bacteria</taxon>
        <taxon>Pseudomonadati</taxon>
        <taxon>Pseudomonadota</taxon>
        <taxon>Alphaproteobacteria</taxon>
        <taxon>Rhodospirillales</taxon>
        <taxon>Thalassospiraceae</taxon>
        <taxon>Thalassospira</taxon>
    </lineage>
</organism>
<evidence type="ECO:0000256" key="5">
    <source>
        <dbReference type="ARBA" id="ARBA00022695"/>
    </source>
</evidence>
<evidence type="ECO:0000313" key="10">
    <source>
        <dbReference type="EMBL" id="SOC23666.1"/>
    </source>
</evidence>
<dbReference type="InterPro" id="IPR005771">
    <property type="entry name" value="GalU_uridylyltTrfase_bac/arc"/>
</dbReference>
<gene>
    <name evidence="10" type="ORF">SAMN05428964_104142</name>
    <name evidence="9" type="ORF">TH44_09275</name>
</gene>
<evidence type="ECO:0000313" key="12">
    <source>
        <dbReference type="Proteomes" id="UP000252266"/>
    </source>
</evidence>